<keyword evidence="1" id="KW-0732">Signal</keyword>
<dbReference type="Proteomes" id="UP000544110">
    <property type="component" value="Unassembled WGS sequence"/>
</dbReference>
<evidence type="ECO:0000313" key="3">
    <source>
        <dbReference type="Proteomes" id="UP000544110"/>
    </source>
</evidence>
<dbReference type="AlphaFoldDB" id="A0A7Y9RYH3"/>
<dbReference type="EMBL" id="JACCAC010000001">
    <property type="protein sequence ID" value="NYG56439.1"/>
    <property type="molecule type" value="Genomic_DNA"/>
</dbReference>
<name>A0A7Y9RYH3_9ACTN</name>
<evidence type="ECO:0000256" key="1">
    <source>
        <dbReference type="SAM" id="SignalP"/>
    </source>
</evidence>
<proteinExistence type="predicted"/>
<evidence type="ECO:0000313" key="2">
    <source>
        <dbReference type="EMBL" id="NYG56439.1"/>
    </source>
</evidence>
<organism evidence="2 3">
    <name type="scientific">Nocardioides perillae</name>
    <dbReference type="NCBI Taxonomy" id="1119534"/>
    <lineage>
        <taxon>Bacteria</taxon>
        <taxon>Bacillati</taxon>
        <taxon>Actinomycetota</taxon>
        <taxon>Actinomycetes</taxon>
        <taxon>Propionibacteriales</taxon>
        <taxon>Nocardioidaceae</taxon>
        <taxon>Nocardioides</taxon>
    </lineage>
</organism>
<accession>A0A7Y9RYH3</accession>
<gene>
    <name evidence="2" type="ORF">BJ989_002743</name>
</gene>
<evidence type="ECO:0008006" key="4">
    <source>
        <dbReference type="Google" id="ProtNLM"/>
    </source>
</evidence>
<comment type="caution">
    <text evidence="2">The sequence shown here is derived from an EMBL/GenBank/DDBJ whole genome shotgun (WGS) entry which is preliminary data.</text>
</comment>
<feature type="signal peptide" evidence="1">
    <location>
        <begin position="1"/>
        <end position="21"/>
    </location>
</feature>
<protein>
    <recommendedName>
        <fullName evidence="4">Secreted protein</fullName>
    </recommendedName>
</protein>
<keyword evidence="3" id="KW-1185">Reference proteome</keyword>
<feature type="chain" id="PRO_5030665604" description="Secreted protein" evidence="1">
    <location>
        <begin position="22"/>
        <end position="85"/>
    </location>
</feature>
<sequence>MKFAVAALAMYLLLGMAFAMATLPDQMYYCPDPSSPSGEVGYGGLDAPPRPDCHATVTNGDRAQWIAFATPTWLPLIVAKGLSND</sequence>
<reference evidence="2 3" key="1">
    <citation type="submission" date="2020-07" db="EMBL/GenBank/DDBJ databases">
        <title>Sequencing the genomes of 1000 actinobacteria strains.</title>
        <authorList>
            <person name="Klenk H.-P."/>
        </authorList>
    </citation>
    <scope>NUCLEOTIDE SEQUENCE [LARGE SCALE GENOMIC DNA]</scope>
    <source>
        <strain evidence="2 3">DSM 24552</strain>
    </source>
</reference>
<dbReference type="RefSeq" id="WP_179518691.1">
    <property type="nucleotide sequence ID" value="NZ_JACCAC010000001.1"/>
</dbReference>